<dbReference type="Proteomes" id="UP000241769">
    <property type="component" value="Unassembled WGS sequence"/>
</dbReference>
<name>A0A2P6NQ02_9EUKA</name>
<organism evidence="1 2">
    <name type="scientific">Planoprotostelium fungivorum</name>
    <dbReference type="NCBI Taxonomy" id="1890364"/>
    <lineage>
        <taxon>Eukaryota</taxon>
        <taxon>Amoebozoa</taxon>
        <taxon>Evosea</taxon>
        <taxon>Variosea</taxon>
        <taxon>Cavosteliida</taxon>
        <taxon>Cavosteliaceae</taxon>
        <taxon>Planoprotostelium</taxon>
    </lineage>
</organism>
<dbReference type="EMBL" id="MDYQ01000036">
    <property type="protein sequence ID" value="PRP86046.1"/>
    <property type="molecule type" value="Genomic_DNA"/>
</dbReference>
<accession>A0A2P6NQ02</accession>
<dbReference type="InParanoid" id="A0A2P6NQ02"/>
<proteinExistence type="predicted"/>
<reference evidence="1 2" key="1">
    <citation type="journal article" date="2018" name="Genome Biol. Evol.">
        <title>Multiple Roots of Fruiting Body Formation in Amoebozoa.</title>
        <authorList>
            <person name="Hillmann F."/>
            <person name="Forbes G."/>
            <person name="Novohradska S."/>
            <person name="Ferling I."/>
            <person name="Riege K."/>
            <person name="Groth M."/>
            <person name="Westermann M."/>
            <person name="Marz M."/>
            <person name="Spaller T."/>
            <person name="Winckler T."/>
            <person name="Schaap P."/>
            <person name="Glockner G."/>
        </authorList>
    </citation>
    <scope>NUCLEOTIDE SEQUENCE [LARGE SCALE GENOMIC DNA]</scope>
    <source>
        <strain evidence="1 2">Jena</strain>
    </source>
</reference>
<protein>
    <submittedName>
        <fullName evidence="1">Uncharacterized protein</fullName>
    </submittedName>
</protein>
<comment type="caution">
    <text evidence="1">The sequence shown here is derived from an EMBL/GenBank/DDBJ whole genome shotgun (WGS) entry which is preliminary data.</text>
</comment>
<gene>
    <name evidence="1" type="ORF">PROFUN_05817</name>
</gene>
<keyword evidence="2" id="KW-1185">Reference proteome</keyword>
<evidence type="ECO:0000313" key="2">
    <source>
        <dbReference type="Proteomes" id="UP000241769"/>
    </source>
</evidence>
<evidence type="ECO:0000313" key="1">
    <source>
        <dbReference type="EMBL" id="PRP86046.1"/>
    </source>
</evidence>
<dbReference type="AlphaFoldDB" id="A0A2P6NQ02"/>
<sequence length="139" mass="15792">MVGPEMYTVLMDRSEPQLQREADDSECPLKREFDSYLNCYVEFLCRRQSRIFPHTRHPAVPVFHNYSFDAERRCSVIVSPVFVAYAGNNIATLFYEQSVNAFLAVPSYSKNSRLCIHGKLTESPDSPLPSPPSTPSTLL</sequence>